<dbReference type="HOGENOM" id="CLU_2390427_0_0_1"/>
<dbReference type="Proteomes" id="UP000026915">
    <property type="component" value="Chromosome 4"/>
</dbReference>
<name>A0A061ENP7_THECC</name>
<evidence type="ECO:0000313" key="1">
    <source>
        <dbReference type="EMBL" id="EOY05997.1"/>
    </source>
</evidence>
<dbReference type="STRING" id="3641.A0A061ENP7"/>
<dbReference type="EMBL" id="CM001882">
    <property type="protein sequence ID" value="EOY05997.1"/>
    <property type="molecule type" value="Genomic_DNA"/>
</dbReference>
<dbReference type="AlphaFoldDB" id="A0A061ENP7"/>
<gene>
    <name evidence="1" type="ORF">TCM_020856</name>
</gene>
<keyword evidence="2" id="KW-1185">Reference proteome</keyword>
<dbReference type="eggNOG" id="KOG1254">
    <property type="taxonomic scope" value="Eukaryota"/>
</dbReference>
<dbReference type="InParanoid" id="A0A061ENP7"/>
<reference evidence="1 2" key="1">
    <citation type="journal article" date="2013" name="Genome Biol.">
        <title>The genome sequence of the most widely cultivated cacao type and its use to identify candidate genes regulating pod color.</title>
        <authorList>
            <person name="Motamayor J.C."/>
            <person name="Mockaitis K."/>
            <person name="Schmutz J."/>
            <person name="Haiminen N."/>
            <person name="Iii D.L."/>
            <person name="Cornejo O."/>
            <person name="Findley S.D."/>
            <person name="Zheng P."/>
            <person name="Utro F."/>
            <person name="Royaert S."/>
            <person name="Saski C."/>
            <person name="Jenkins J."/>
            <person name="Podicheti R."/>
            <person name="Zhao M."/>
            <person name="Scheffler B.E."/>
            <person name="Stack J.C."/>
            <person name="Feltus F.A."/>
            <person name="Mustiga G.M."/>
            <person name="Amores F."/>
            <person name="Phillips W."/>
            <person name="Marelli J.P."/>
            <person name="May G.D."/>
            <person name="Shapiro H."/>
            <person name="Ma J."/>
            <person name="Bustamante C.D."/>
            <person name="Schnell R.J."/>
            <person name="Main D."/>
            <person name="Gilbert D."/>
            <person name="Parida L."/>
            <person name="Kuhn D.N."/>
        </authorList>
    </citation>
    <scope>NUCLEOTIDE SEQUENCE [LARGE SCALE GENOMIC DNA]</scope>
    <source>
        <strain evidence="2">cv. Matina 1-6</strain>
    </source>
</reference>
<sequence>MQQNLETEYGGPSEEETLKLARVTLDGATANPDDRKRALLVWVNIVKLTAEPFRENEGGGPNNQTGLAKMQAVGEELGVPVEGLGANYFWCSDE</sequence>
<evidence type="ECO:0000313" key="2">
    <source>
        <dbReference type="Proteomes" id="UP000026915"/>
    </source>
</evidence>
<protein>
    <submittedName>
        <fullName evidence="1">Uncharacterized protein</fullName>
    </submittedName>
</protein>
<accession>A0A061ENP7</accession>
<proteinExistence type="predicted"/>
<dbReference type="Gramene" id="EOY05997">
    <property type="protein sequence ID" value="EOY05997"/>
    <property type="gene ID" value="TCM_020856"/>
</dbReference>
<organism evidence="1 2">
    <name type="scientific">Theobroma cacao</name>
    <name type="common">Cacao</name>
    <name type="synonym">Cocoa</name>
    <dbReference type="NCBI Taxonomy" id="3641"/>
    <lineage>
        <taxon>Eukaryota</taxon>
        <taxon>Viridiplantae</taxon>
        <taxon>Streptophyta</taxon>
        <taxon>Embryophyta</taxon>
        <taxon>Tracheophyta</taxon>
        <taxon>Spermatophyta</taxon>
        <taxon>Magnoliopsida</taxon>
        <taxon>eudicotyledons</taxon>
        <taxon>Gunneridae</taxon>
        <taxon>Pentapetalae</taxon>
        <taxon>rosids</taxon>
        <taxon>malvids</taxon>
        <taxon>Malvales</taxon>
        <taxon>Malvaceae</taxon>
        <taxon>Byttnerioideae</taxon>
        <taxon>Theobroma</taxon>
    </lineage>
</organism>